<protein>
    <submittedName>
        <fullName evidence="1">Unannotated protein</fullName>
    </submittedName>
</protein>
<accession>A0A6J6GLZ6</accession>
<dbReference type="AlphaFoldDB" id="A0A6J6GLZ6"/>
<proteinExistence type="predicted"/>
<dbReference type="EMBL" id="CAEZUG010000109">
    <property type="protein sequence ID" value="CAB4602362.1"/>
    <property type="molecule type" value="Genomic_DNA"/>
</dbReference>
<organism evidence="1">
    <name type="scientific">freshwater metagenome</name>
    <dbReference type="NCBI Taxonomy" id="449393"/>
    <lineage>
        <taxon>unclassified sequences</taxon>
        <taxon>metagenomes</taxon>
        <taxon>ecological metagenomes</taxon>
    </lineage>
</organism>
<evidence type="ECO:0000313" key="1">
    <source>
        <dbReference type="EMBL" id="CAB4602362.1"/>
    </source>
</evidence>
<reference evidence="1" key="1">
    <citation type="submission" date="2020-05" db="EMBL/GenBank/DDBJ databases">
        <authorList>
            <person name="Chiriac C."/>
            <person name="Salcher M."/>
            <person name="Ghai R."/>
            <person name="Kavagutti S V."/>
        </authorList>
    </citation>
    <scope>NUCLEOTIDE SEQUENCE</scope>
</reference>
<gene>
    <name evidence="1" type="ORF">UFOPK1795_01274</name>
</gene>
<sequence length="49" mass="5091">MAQIVKPTGAVVTASPCDIQTFCVAGSFAKIFVVVEILASVRPNSDLPV</sequence>
<name>A0A6J6GLZ6_9ZZZZ</name>